<evidence type="ECO:0000313" key="2">
    <source>
        <dbReference type="Proteomes" id="UP000028990"/>
    </source>
</evidence>
<reference evidence="1 2" key="1">
    <citation type="submission" date="2013-11" db="EMBL/GenBank/DDBJ databases">
        <title>The Damaraland mole rat (Fukomys damarensis) genome and evolution of African mole rats.</title>
        <authorList>
            <person name="Gladyshev V.N."/>
            <person name="Fang X."/>
        </authorList>
    </citation>
    <scope>NUCLEOTIDE SEQUENCE [LARGE SCALE GENOMIC DNA]</scope>
    <source>
        <tissue evidence="1">Liver</tissue>
    </source>
</reference>
<organism evidence="1 2">
    <name type="scientific">Fukomys damarensis</name>
    <name type="common">Damaraland mole rat</name>
    <name type="synonym">Cryptomys damarensis</name>
    <dbReference type="NCBI Taxonomy" id="885580"/>
    <lineage>
        <taxon>Eukaryota</taxon>
        <taxon>Metazoa</taxon>
        <taxon>Chordata</taxon>
        <taxon>Craniata</taxon>
        <taxon>Vertebrata</taxon>
        <taxon>Euteleostomi</taxon>
        <taxon>Mammalia</taxon>
        <taxon>Eutheria</taxon>
        <taxon>Euarchontoglires</taxon>
        <taxon>Glires</taxon>
        <taxon>Rodentia</taxon>
        <taxon>Hystricomorpha</taxon>
        <taxon>Bathyergidae</taxon>
        <taxon>Fukomys</taxon>
    </lineage>
</organism>
<dbReference type="EMBL" id="KN122541">
    <property type="protein sequence ID" value="KFO29907.1"/>
    <property type="molecule type" value="Genomic_DNA"/>
</dbReference>
<evidence type="ECO:0000313" key="1">
    <source>
        <dbReference type="EMBL" id="KFO29907.1"/>
    </source>
</evidence>
<accession>A0A091DFQ9</accession>
<sequence length="167" mass="18187">MAGYTLPTLKVWFKVSLLAELLGSATFVGTCYVAGASQPEEVTILTTEERKFMELEHGRPGTQTSPNPVSTPQRSLLPLLLSLAGEICGGQELPLRLVRTAQLQRPGLSSTEHNLGAEGEEAGPAPLLRGACRWELWPGNQEPGHMSRQTASLEEKEVRRFLTFGFG</sequence>
<proteinExistence type="predicted"/>
<protein>
    <submittedName>
        <fullName evidence="1">Uncharacterized protein</fullName>
    </submittedName>
</protein>
<keyword evidence="2" id="KW-1185">Reference proteome</keyword>
<gene>
    <name evidence="1" type="ORF">H920_08686</name>
</gene>
<dbReference type="Proteomes" id="UP000028990">
    <property type="component" value="Unassembled WGS sequence"/>
</dbReference>
<name>A0A091DFQ9_FUKDA</name>
<dbReference type="AlphaFoldDB" id="A0A091DFQ9"/>